<gene>
    <name evidence="1" type="ORF">DPEC_G00351150</name>
</gene>
<proteinExistence type="predicted"/>
<sequence>MAHIRGTCGISANSSSGIGRKSSSLGSSPYQPHSFIPESHPGNIPSCQIHPEPPNTGFQPLEHWSTPPEQPHLTVPPLNNMYPDLTGVDTTTPIYLPRAHSPHTQPVTPSLEASPSVSPLAASPRKVRVSLKAKTPQKEPYLNPPASSSAVVPMEVQPPEADPLPLRPTDVAGSEGPNAESSSSSPPPPSDGPLEIPQTNPPIVDEGCIGLTITNDCPDEEPVPEPPRCTCPSLILVATFIMIVTMLLLLLASIVRFACFPSLPKYVAPPCGGKGNCSAPTLLPKQLINKTGNSTAGCPHPVSAGREAWRIIGGTLVEDVSAWQCSLQWRGKHACGGAVITQDWVITAAHCFIEFDMLLESDWQVVVGTLSLSDLSTGRSYGVRQIVYSPSYSEDNYDFDLGLLRTVPDMILGGGVRPVCMPGLRESFLPEAPCWVTGWGYTEESGTLSLQLRQAQVQVISQSACSQPDSYGSYITPRMLCAGNMDGGVDSCQGDSGGPLVCETAEGEWRLAGIVSWGDGCGRHNKPGVYTRITQFLPWIYNYVEAHILQ</sequence>
<dbReference type="Proteomes" id="UP001157502">
    <property type="component" value="Chromosome 36"/>
</dbReference>
<reference evidence="1" key="1">
    <citation type="submission" date="2021-05" db="EMBL/GenBank/DDBJ databases">
        <authorList>
            <person name="Pan Q."/>
            <person name="Jouanno E."/>
            <person name="Zahm M."/>
            <person name="Klopp C."/>
            <person name="Cabau C."/>
            <person name="Louis A."/>
            <person name="Berthelot C."/>
            <person name="Parey E."/>
            <person name="Roest Crollius H."/>
            <person name="Montfort J."/>
            <person name="Robinson-Rechavi M."/>
            <person name="Bouchez O."/>
            <person name="Lampietro C."/>
            <person name="Lopez Roques C."/>
            <person name="Donnadieu C."/>
            <person name="Postlethwait J."/>
            <person name="Bobe J."/>
            <person name="Dillon D."/>
            <person name="Chandos A."/>
            <person name="von Hippel F."/>
            <person name="Guiguen Y."/>
        </authorList>
    </citation>
    <scope>NUCLEOTIDE SEQUENCE</scope>
    <source>
        <strain evidence="1">YG-Jan2019</strain>
    </source>
</reference>
<evidence type="ECO:0000313" key="2">
    <source>
        <dbReference type="Proteomes" id="UP001157502"/>
    </source>
</evidence>
<accession>A0ACC2F2A8</accession>
<dbReference type="EMBL" id="CM055763">
    <property type="protein sequence ID" value="KAJ7985350.1"/>
    <property type="molecule type" value="Genomic_DNA"/>
</dbReference>
<keyword evidence="2" id="KW-1185">Reference proteome</keyword>
<evidence type="ECO:0000313" key="1">
    <source>
        <dbReference type="EMBL" id="KAJ7985350.1"/>
    </source>
</evidence>
<comment type="caution">
    <text evidence="1">The sequence shown here is derived from an EMBL/GenBank/DDBJ whole genome shotgun (WGS) entry which is preliminary data.</text>
</comment>
<protein>
    <submittedName>
        <fullName evidence="1">Uncharacterized protein</fullName>
    </submittedName>
</protein>
<organism evidence="1 2">
    <name type="scientific">Dallia pectoralis</name>
    <name type="common">Alaska blackfish</name>
    <dbReference type="NCBI Taxonomy" id="75939"/>
    <lineage>
        <taxon>Eukaryota</taxon>
        <taxon>Metazoa</taxon>
        <taxon>Chordata</taxon>
        <taxon>Craniata</taxon>
        <taxon>Vertebrata</taxon>
        <taxon>Euteleostomi</taxon>
        <taxon>Actinopterygii</taxon>
        <taxon>Neopterygii</taxon>
        <taxon>Teleostei</taxon>
        <taxon>Protacanthopterygii</taxon>
        <taxon>Esociformes</taxon>
        <taxon>Umbridae</taxon>
        <taxon>Dallia</taxon>
    </lineage>
</organism>
<name>A0ACC2F2A8_DALPE</name>